<organism evidence="2 3">
    <name type="scientific">Acanthamoeba castellanii (strain ATCC 30010 / Neff)</name>
    <dbReference type="NCBI Taxonomy" id="1257118"/>
    <lineage>
        <taxon>Eukaryota</taxon>
        <taxon>Amoebozoa</taxon>
        <taxon>Discosea</taxon>
        <taxon>Longamoebia</taxon>
        <taxon>Centramoebida</taxon>
        <taxon>Acanthamoebidae</taxon>
        <taxon>Acanthamoeba</taxon>
    </lineage>
</organism>
<protein>
    <recommendedName>
        <fullName evidence="4">ASCH domain-containing protein</fullName>
    </recommendedName>
</protein>
<evidence type="ECO:0000256" key="1">
    <source>
        <dbReference type="SAM" id="MobiDB-lite"/>
    </source>
</evidence>
<dbReference type="EMBL" id="KB007941">
    <property type="protein sequence ID" value="ELR18839.1"/>
    <property type="molecule type" value="Genomic_DNA"/>
</dbReference>
<name>L8GZZ2_ACACF</name>
<dbReference type="Proteomes" id="UP000011083">
    <property type="component" value="Unassembled WGS sequence"/>
</dbReference>
<evidence type="ECO:0008006" key="4">
    <source>
        <dbReference type="Google" id="ProtNLM"/>
    </source>
</evidence>
<evidence type="ECO:0000313" key="2">
    <source>
        <dbReference type="EMBL" id="ELR18839.1"/>
    </source>
</evidence>
<feature type="region of interest" description="Disordered" evidence="1">
    <location>
        <begin position="86"/>
        <end position="121"/>
    </location>
</feature>
<reference evidence="2 3" key="1">
    <citation type="journal article" date="2013" name="Genome Biol.">
        <title>Genome of Acanthamoeba castellanii highlights extensive lateral gene transfer and early evolution of tyrosine kinase signaling.</title>
        <authorList>
            <person name="Clarke M."/>
            <person name="Lohan A.J."/>
            <person name="Liu B."/>
            <person name="Lagkouvardos I."/>
            <person name="Roy S."/>
            <person name="Zafar N."/>
            <person name="Bertelli C."/>
            <person name="Schilde C."/>
            <person name="Kianianmomeni A."/>
            <person name="Burglin T.R."/>
            <person name="Frech C."/>
            <person name="Turcotte B."/>
            <person name="Kopec K.O."/>
            <person name="Synnott J.M."/>
            <person name="Choo C."/>
            <person name="Paponov I."/>
            <person name="Finkler A."/>
            <person name="Soon Heng Tan C."/>
            <person name="Hutchins A.P."/>
            <person name="Weinmeier T."/>
            <person name="Rattei T."/>
            <person name="Chu J.S."/>
            <person name="Gimenez G."/>
            <person name="Irimia M."/>
            <person name="Rigden D.J."/>
            <person name="Fitzpatrick D.A."/>
            <person name="Lorenzo-Morales J."/>
            <person name="Bateman A."/>
            <person name="Chiu C.H."/>
            <person name="Tang P."/>
            <person name="Hegemann P."/>
            <person name="Fromm H."/>
            <person name="Raoult D."/>
            <person name="Greub G."/>
            <person name="Miranda-Saavedra D."/>
            <person name="Chen N."/>
            <person name="Nash P."/>
            <person name="Ginger M.L."/>
            <person name="Horn M."/>
            <person name="Schaap P."/>
            <person name="Caler L."/>
            <person name="Loftus B."/>
        </authorList>
    </citation>
    <scope>NUCLEOTIDE SEQUENCE [LARGE SCALE GENOMIC DNA]</scope>
    <source>
        <strain evidence="2 3">Neff</strain>
    </source>
</reference>
<dbReference type="KEGG" id="acan:ACA1_166990"/>
<dbReference type="Gene3D" id="2.30.130.30">
    <property type="entry name" value="Hypothetical protein"/>
    <property type="match status" value="1"/>
</dbReference>
<gene>
    <name evidence="2" type="ORF">ACA1_166990</name>
</gene>
<keyword evidence="3" id="KW-1185">Reference proteome</keyword>
<evidence type="ECO:0000313" key="3">
    <source>
        <dbReference type="Proteomes" id="UP000011083"/>
    </source>
</evidence>
<dbReference type="RefSeq" id="XP_004340897.1">
    <property type="nucleotide sequence ID" value="XM_004340849.1"/>
</dbReference>
<accession>L8GZZ2</accession>
<sequence length="174" mass="19347">MSKASGFIDKILSGHKTIESRWYATRRPPWDRVHAGDTVYFKYSGGAGERVKVRATVDRVQQFENIDQDGAAQRILDQHGAHIFGTDTSATAPTEAGKGGAAEADNEETKNRTATGARKRRGGPLWRGKKYCILVWLKDVMEVEDPFLINKQGFGKMTAWLTVPNISQILLPED</sequence>
<proteinExistence type="predicted"/>
<dbReference type="VEuPathDB" id="AmoebaDB:ACA1_166990"/>
<dbReference type="GeneID" id="14919626"/>
<dbReference type="AlphaFoldDB" id="L8GZZ2"/>